<dbReference type="AlphaFoldDB" id="A0A3M7RE93"/>
<keyword evidence="3" id="KW-1185">Reference proteome</keyword>
<protein>
    <submittedName>
        <fullName evidence="2">Uncharacterized protein</fullName>
    </submittedName>
</protein>
<accession>A0A3M7RE93</accession>
<gene>
    <name evidence="2" type="ORF">BpHYR1_045781</name>
</gene>
<sequence length="62" mass="7205">MLHRLFVFRRCAFFLKVELFIVAISLNANDTARSATDSKEDKIALFIDLNCSGIFKRIFLTY</sequence>
<comment type="caution">
    <text evidence="2">The sequence shown here is derived from an EMBL/GenBank/DDBJ whole genome shotgun (WGS) entry which is preliminary data.</text>
</comment>
<feature type="chain" id="PRO_5018268691" evidence="1">
    <location>
        <begin position="35"/>
        <end position="62"/>
    </location>
</feature>
<organism evidence="2 3">
    <name type="scientific">Brachionus plicatilis</name>
    <name type="common">Marine rotifer</name>
    <name type="synonym">Brachionus muelleri</name>
    <dbReference type="NCBI Taxonomy" id="10195"/>
    <lineage>
        <taxon>Eukaryota</taxon>
        <taxon>Metazoa</taxon>
        <taxon>Spiralia</taxon>
        <taxon>Gnathifera</taxon>
        <taxon>Rotifera</taxon>
        <taxon>Eurotatoria</taxon>
        <taxon>Monogononta</taxon>
        <taxon>Pseudotrocha</taxon>
        <taxon>Ploima</taxon>
        <taxon>Brachionidae</taxon>
        <taxon>Brachionus</taxon>
    </lineage>
</organism>
<feature type="signal peptide" evidence="1">
    <location>
        <begin position="1"/>
        <end position="34"/>
    </location>
</feature>
<keyword evidence="1" id="KW-0732">Signal</keyword>
<dbReference type="Proteomes" id="UP000276133">
    <property type="component" value="Unassembled WGS sequence"/>
</dbReference>
<evidence type="ECO:0000313" key="3">
    <source>
        <dbReference type="Proteomes" id="UP000276133"/>
    </source>
</evidence>
<reference evidence="2 3" key="1">
    <citation type="journal article" date="2018" name="Sci. Rep.">
        <title>Genomic signatures of local adaptation to the degree of environmental predictability in rotifers.</title>
        <authorList>
            <person name="Franch-Gras L."/>
            <person name="Hahn C."/>
            <person name="Garcia-Roger E.M."/>
            <person name="Carmona M.J."/>
            <person name="Serra M."/>
            <person name="Gomez A."/>
        </authorList>
    </citation>
    <scope>NUCLEOTIDE SEQUENCE [LARGE SCALE GENOMIC DNA]</scope>
    <source>
        <strain evidence="2">HYR1</strain>
    </source>
</reference>
<dbReference type="EMBL" id="REGN01003643">
    <property type="protein sequence ID" value="RNA21578.1"/>
    <property type="molecule type" value="Genomic_DNA"/>
</dbReference>
<evidence type="ECO:0000313" key="2">
    <source>
        <dbReference type="EMBL" id="RNA21578.1"/>
    </source>
</evidence>
<name>A0A3M7RE93_BRAPC</name>
<proteinExistence type="predicted"/>
<evidence type="ECO:0000256" key="1">
    <source>
        <dbReference type="SAM" id="SignalP"/>
    </source>
</evidence>